<comment type="caution">
    <text evidence="2">The sequence shown here is derived from an EMBL/GenBank/DDBJ whole genome shotgun (WGS) entry which is preliminary data.</text>
</comment>
<dbReference type="AlphaFoldDB" id="A0A0F9MCR8"/>
<evidence type="ECO:0000256" key="1">
    <source>
        <dbReference type="SAM" id="MobiDB-lite"/>
    </source>
</evidence>
<proteinExistence type="predicted"/>
<sequence length="636" mass="71250">MSSLSRPTGKGIRDLHAKLIRDWDPCIKKDEKTRDLVYQKNTIELLPESENRNLKTVEVHSGRAGGIIDQGAGLLMATPEFHGDPTNLTTEEQRDVEQIERVAAALFEKQLLANDFWYHVARDILIYSRAFIKSLPLPHVWTAQAGYPVRSVRESAKDYLKKIRQWKESEGRLPHVIQHVPTLNILAHLDGTDNVLATIEEKTVPANVVAEELGSKKAQEALSRQTLKWYDELTVIEYMDAEWVAYLLVDATPVDKTGDRQPHQRARAYEVLRTWRHGLGKHPVVMIPGVRTEMENYEDRFKGFLSDAKDSFRTLDFLYSRLATMVYAYYLPSYTWKIPAVTAQFKGRERPVMKVNLGGVTPVYQDEDLFVLPIPQGLPDATMLIQEMNENIQLTTFDDVLFGRVAGSAPAFQVALRINIAKGRLSTLAQHMAQGLTNVFDLFLRGVQQLGEAVIVDGEKITVSQARKYMNRLVVQIEPKSPVDRSQDMGAAAMALDLGFPWDWVAEEIVGVEDPATLRLQKDIQDIEKSPEVQKRLMQDVLEQLEISVEEDEFEDLADVDLDALPPEFAEAMQRLIGGGGEEEGGIALPDLSEEPSAPFAGTLPEGAAPQRLAPRGLMTPNRQPTPEEVLGGLGS</sequence>
<accession>A0A0F9MCR8</accession>
<evidence type="ECO:0008006" key="3">
    <source>
        <dbReference type="Google" id="ProtNLM"/>
    </source>
</evidence>
<feature type="region of interest" description="Disordered" evidence="1">
    <location>
        <begin position="579"/>
        <end position="636"/>
    </location>
</feature>
<reference evidence="2" key="1">
    <citation type="journal article" date="2015" name="Nature">
        <title>Complex archaea that bridge the gap between prokaryotes and eukaryotes.</title>
        <authorList>
            <person name="Spang A."/>
            <person name="Saw J.H."/>
            <person name="Jorgensen S.L."/>
            <person name="Zaremba-Niedzwiedzka K."/>
            <person name="Martijn J."/>
            <person name="Lind A.E."/>
            <person name="van Eijk R."/>
            <person name="Schleper C."/>
            <person name="Guy L."/>
            <person name="Ettema T.J."/>
        </authorList>
    </citation>
    <scope>NUCLEOTIDE SEQUENCE</scope>
</reference>
<organism evidence="2">
    <name type="scientific">marine sediment metagenome</name>
    <dbReference type="NCBI Taxonomy" id="412755"/>
    <lineage>
        <taxon>unclassified sequences</taxon>
        <taxon>metagenomes</taxon>
        <taxon>ecological metagenomes</taxon>
    </lineage>
</organism>
<evidence type="ECO:0000313" key="2">
    <source>
        <dbReference type="EMBL" id="KKN05180.1"/>
    </source>
</evidence>
<protein>
    <recommendedName>
        <fullName evidence="3">Portal protein</fullName>
    </recommendedName>
</protein>
<dbReference type="EMBL" id="LAZR01004833">
    <property type="protein sequence ID" value="KKN05180.1"/>
    <property type="molecule type" value="Genomic_DNA"/>
</dbReference>
<name>A0A0F9MCR8_9ZZZZ</name>
<gene>
    <name evidence="2" type="ORF">LCGC14_1089890</name>
</gene>